<gene>
    <name evidence="3" type="ORF">AB5J48_27060</name>
</gene>
<dbReference type="GeneID" id="303243324"/>
<keyword evidence="2" id="KW-0472">Membrane</keyword>
<evidence type="ECO:0000256" key="2">
    <source>
        <dbReference type="SAM" id="Phobius"/>
    </source>
</evidence>
<accession>A0AB39NUN0</accession>
<feature type="compositionally biased region" description="Pro residues" evidence="1">
    <location>
        <begin position="325"/>
        <end position="335"/>
    </location>
</feature>
<keyword evidence="2" id="KW-1133">Transmembrane helix</keyword>
<reference evidence="3" key="1">
    <citation type="submission" date="2024-07" db="EMBL/GenBank/DDBJ databases">
        <authorList>
            <person name="Yu S.T."/>
        </authorList>
    </citation>
    <scope>NUCLEOTIDE SEQUENCE</scope>
    <source>
        <strain evidence="3">R17</strain>
    </source>
</reference>
<dbReference type="RefSeq" id="WP_189479340.1">
    <property type="nucleotide sequence ID" value="NZ_CP163433.1"/>
</dbReference>
<proteinExistence type="predicted"/>
<organism evidence="3">
    <name type="scientific">Streptomyces sp. R17</name>
    <dbReference type="NCBI Taxonomy" id="3238626"/>
    <lineage>
        <taxon>Bacteria</taxon>
        <taxon>Bacillati</taxon>
        <taxon>Actinomycetota</taxon>
        <taxon>Actinomycetes</taxon>
        <taxon>Kitasatosporales</taxon>
        <taxon>Streptomycetaceae</taxon>
        <taxon>Streptomyces</taxon>
    </lineage>
</organism>
<dbReference type="EMBL" id="CP163433">
    <property type="protein sequence ID" value="XDQ21566.1"/>
    <property type="molecule type" value="Genomic_DNA"/>
</dbReference>
<feature type="compositionally biased region" description="Basic residues" evidence="1">
    <location>
        <begin position="343"/>
        <end position="355"/>
    </location>
</feature>
<evidence type="ECO:0000313" key="3">
    <source>
        <dbReference type="EMBL" id="XDQ21566.1"/>
    </source>
</evidence>
<protein>
    <submittedName>
        <fullName evidence="3">Uncharacterized protein</fullName>
    </submittedName>
</protein>
<sequence length="355" mass="39611">MGASLVFVGRIVLGTGFVLAACCTTPVLRSLFLEPDPDVARIHWALRVLLALVAPLTGWLLFAAGQRLVLRGKQHRTPVVESFEHLRGQRYVLYLRPFALDGRMSEPPPEAPGRGWSSPFEMPGHTAEDFLLRQFSSLGDVVAVGQPGERLPPLGARRGYLPLDGWQRPVSALLQGAHIVLMSVAPGPGTEWEFTEALRTVAPERLVLMVACDAGEYDTFRREVAGLYDARRRREGGSTWAPFPDLPACPWPSGGKRQYVPPVRAFVVFDRDWRPTLLPFAVSVPWMRHAWTVRRLIRAEMRPLWDWIGELPERGPGELVSFPPSAAPAPAPVPRQPLLGSVHVHRQSPPRKRRR</sequence>
<feature type="region of interest" description="Disordered" evidence="1">
    <location>
        <begin position="318"/>
        <end position="355"/>
    </location>
</feature>
<evidence type="ECO:0000256" key="1">
    <source>
        <dbReference type="SAM" id="MobiDB-lite"/>
    </source>
</evidence>
<feature type="transmembrane region" description="Helical" evidence="2">
    <location>
        <begin position="44"/>
        <end position="64"/>
    </location>
</feature>
<name>A0AB39NUN0_9ACTN</name>
<dbReference type="AlphaFoldDB" id="A0AB39NUN0"/>
<keyword evidence="2" id="KW-0812">Transmembrane</keyword>